<dbReference type="Pfam" id="PF13589">
    <property type="entry name" value="HATPase_c_3"/>
    <property type="match status" value="2"/>
</dbReference>
<reference evidence="5" key="1">
    <citation type="submission" date="2022-11" db="UniProtKB">
        <authorList>
            <consortium name="WormBaseParasite"/>
        </authorList>
    </citation>
    <scope>IDENTIFICATION</scope>
</reference>
<dbReference type="PANTHER" id="PTHR10073:SF12">
    <property type="entry name" value="DNA MISMATCH REPAIR PROTEIN MLH1"/>
    <property type="match status" value="1"/>
</dbReference>
<keyword evidence="3" id="KW-0234">DNA repair</keyword>
<accession>A0A915NL31</accession>
<evidence type="ECO:0000256" key="2">
    <source>
        <dbReference type="ARBA" id="ARBA00022763"/>
    </source>
</evidence>
<dbReference type="InterPro" id="IPR036890">
    <property type="entry name" value="HATPase_C_sf"/>
</dbReference>
<dbReference type="Proteomes" id="UP000887560">
    <property type="component" value="Unplaced"/>
</dbReference>
<proteinExistence type="inferred from homology"/>
<evidence type="ECO:0000256" key="3">
    <source>
        <dbReference type="ARBA" id="ARBA00023204"/>
    </source>
</evidence>
<evidence type="ECO:0000256" key="1">
    <source>
        <dbReference type="ARBA" id="ARBA00006082"/>
    </source>
</evidence>
<dbReference type="GO" id="GO:0016887">
    <property type="term" value="F:ATP hydrolysis activity"/>
    <property type="evidence" value="ECO:0007669"/>
    <property type="project" value="InterPro"/>
</dbReference>
<dbReference type="InterPro" id="IPR038973">
    <property type="entry name" value="MutL/Mlh/Pms-like"/>
</dbReference>
<dbReference type="InterPro" id="IPR014762">
    <property type="entry name" value="DNA_mismatch_repair_CS"/>
</dbReference>
<sequence>MSSTIPRIIQLSQNVVDKIAAGEVVIRPVNAVKELVENSLDAGATEVNVSIRVGGLELIKIQVLKVEKPRASAFPKKKFSGLPREELAIACSRFTTSKLREFEDLQKIQTFGFRGEALASISLVSNLIITSRTANEICASKACYRVVIRPVNAVKELVENSLDAGATEINVSIRAGGLELIKIQDNGHGINREELSIACCRFTTSKLREFEDLQKIQTFGFRGEALASISLVSNLIITSRTANEICASKACYREGKLIGQIERSAGLLGTTICVEKLFQNMPSRLAAFRQPNEEAHRIADILIRYSIHYPKISFSYRRLDGNGYDFRTSGDGDQHSTIKRLLHEKASNVSFWGFLH</sequence>
<comment type="similarity">
    <text evidence="1">Belongs to the DNA mismatch repair MutL/HexB family.</text>
</comment>
<name>A0A915NL31_9BILA</name>
<protein>
    <submittedName>
        <fullName evidence="5">Uncharacterized protein</fullName>
    </submittedName>
</protein>
<dbReference type="GO" id="GO:0032389">
    <property type="term" value="C:MutLalpha complex"/>
    <property type="evidence" value="ECO:0007669"/>
    <property type="project" value="TreeGrafter"/>
</dbReference>
<evidence type="ECO:0000313" key="4">
    <source>
        <dbReference type="Proteomes" id="UP000887560"/>
    </source>
</evidence>
<dbReference type="PANTHER" id="PTHR10073">
    <property type="entry name" value="DNA MISMATCH REPAIR PROTEIN MLH, PMS, MUTL"/>
    <property type="match status" value="1"/>
</dbReference>
<keyword evidence="2" id="KW-0227">DNA damage</keyword>
<dbReference type="FunFam" id="3.30.565.10:FF:000003">
    <property type="entry name" value="DNA mismatch repair endonuclease MutL"/>
    <property type="match status" value="1"/>
</dbReference>
<dbReference type="CDD" id="cd16926">
    <property type="entry name" value="HATPase_MutL-MLH-PMS-like"/>
    <property type="match status" value="1"/>
</dbReference>
<evidence type="ECO:0000313" key="5">
    <source>
        <dbReference type="WBParaSite" id="scf7180000419744.g4251"/>
    </source>
</evidence>
<dbReference type="PROSITE" id="PS00058">
    <property type="entry name" value="DNA_MISMATCH_REPAIR_1"/>
    <property type="match status" value="2"/>
</dbReference>
<keyword evidence="4" id="KW-1185">Reference proteome</keyword>
<dbReference type="AlphaFoldDB" id="A0A915NL31"/>
<organism evidence="4 5">
    <name type="scientific">Meloidogyne floridensis</name>
    <dbReference type="NCBI Taxonomy" id="298350"/>
    <lineage>
        <taxon>Eukaryota</taxon>
        <taxon>Metazoa</taxon>
        <taxon>Ecdysozoa</taxon>
        <taxon>Nematoda</taxon>
        <taxon>Chromadorea</taxon>
        <taxon>Rhabditida</taxon>
        <taxon>Tylenchina</taxon>
        <taxon>Tylenchomorpha</taxon>
        <taxon>Tylenchoidea</taxon>
        <taxon>Meloidogynidae</taxon>
        <taxon>Meloidogyninae</taxon>
        <taxon>Meloidogyne</taxon>
    </lineage>
</organism>
<dbReference type="GO" id="GO:0006298">
    <property type="term" value="P:mismatch repair"/>
    <property type="evidence" value="ECO:0007669"/>
    <property type="project" value="InterPro"/>
</dbReference>
<dbReference type="Gene3D" id="3.30.565.10">
    <property type="entry name" value="Histidine kinase-like ATPase, C-terminal domain"/>
    <property type="match status" value="2"/>
</dbReference>
<dbReference type="GO" id="GO:0030983">
    <property type="term" value="F:mismatched DNA binding"/>
    <property type="evidence" value="ECO:0007669"/>
    <property type="project" value="InterPro"/>
</dbReference>
<dbReference type="GO" id="GO:0140664">
    <property type="term" value="F:ATP-dependent DNA damage sensor activity"/>
    <property type="evidence" value="ECO:0007669"/>
    <property type="project" value="InterPro"/>
</dbReference>
<dbReference type="NCBIfam" id="TIGR00585">
    <property type="entry name" value="mutl"/>
    <property type="match status" value="1"/>
</dbReference>
<dbReference type="WBParaSite" id="scf7180000419744.g4251">
    <property type="protein sequence ID" value="scf7180000419744.g4251"/>
    <property type="gene ID" value="scf7180000419744.g4251"/>
</dbReference>
<dbReference type="InterPro" id="IPR002099">
    <property type="entry name" value="MutL/Mlh/PMS"/>
</dbReference>
<dbReference type="SUPFAM" id="SSF55874">
    <property type="entry name" value="ATPase domain of HSP90 chaperone/DNA topoisomerase II/histidine kinase"/>
    <property type="match status" value="2"/>
</dbReference>
<dbReference type="GO" id="GO:0005524">
    <property type="term" value="F:ATP binding"/>
    <property type="evidence" value="ECO:0007669"/>
    <property type="project" value="InterPro"/>
</dbReference>